<evidence type="ECO:0000313" key="2">
    <source>
        <dbReference type="EMBL" id="GGK86481.1"/>
    </source>
</evidence>
<dbReference type="EMBL" id="BMQD01000018">
    <property type="protein sequence ID" value="GGK86481.1"/>
    <property type="molecule type" value="Genomic_DNA"/>
</dbReference>
<sequence>MNPWDEIRQRIEAETGSTAELRAFVAELDVSARKAVATHLPKYLTERLRSGTRSRWEVMNQAEAFRVVGTACLPGAAQVAAWLNRREFRTVPSPRANAELISRLLRDRKEEWRRDLAHRLVAGLRPGGRGAESRSQGEPGWELAASLVIETGIQPPENDAFVAGWVWDLHHRLWSGAEIQVVRDHPLLDVMVPRLFRAADVAHALAYDWVRNTGSRLPSIIGALADLAAEGRVDRQMLLDGCAARFLSSGAEDAGGFVILWQELQPTLAELPIVDLVRVLPIATSQLAQLATDELRRVDEATGLDDDLFAEAVYALAFRPEKKHVTAALRWITQAAPERADSSLAALAQIFIQDTPALRDRAVRLALKFAPHASQAARDVVREAAAVLPPEPLGRIADVFGEVEPMPSQAPVAGSLPPVAPLPDLPPPIGSATELADELLSLDWTYGPMRYERILSALVGLTHRDHAATAEALRSPWRERWGNFDYAYSFYADSRTSYDPYSLLTLCAFAVMSPSSSAGLSRRIDEYLAKNPPYKTVLDWFVRDRFREVIALFEAGRTIPLLLSTPTAPTGHLDADTLVGRLERLGDNEPLPLDFCQALLRLPRDIDPAALARAEKLTSAAGKQLTAWLRSGGLTDPIMTYGPASMMRNLGGYQNYALVTELHARMAPAQDLPEPIRDLCTLEPKEWFAGHSDQMVWWPAIMPSHREVIAAHVLECFAVDIRYGHAQVDVLPALVRGEGPIGASTASAIVLGMGHKLPALRAQATDAAKILAARGELPADDLGRALEQLFRLDAVKLNRITPALEELTLSGAHTETWAMLARALPALLPAAGDRPATGLADVLAVAVKAAALAGARADVPGLAELAARKGRSRPAEEARGLLQTISPA</sequence>
<dbReference type="AlphaFoldDB" id="A0AA37BKW9"/>
<feature type="region of interest" description="Disordered" evidence="1">
    <location>
        <begin position="868"/>
        <end position="888"/>
    </location>
</feature>
<gene>
    <name evidence="2" type="ORF">GCM10010126_52180</name>
</gene>
<organism evidence="2 3">
    <name type="scientific">Planomonospora parontospora</name>
    <dbReference type="NCBI Taxonomy" id="58119"/>
    <lineage>
        <taxon>Bacteria</taxon>
        <taxon>Bacillati</taxon>
        <taxon>Actinomycetota</taxon>
        <taxon>Actinomycetes</taxon>
        <taxon>Streptosporangiales</taxon>
        <taxon>Streptosporangiaceae</taxon>
        <taxon>Planomonospora</taxon>
    </lineage>
</organism>
<evidence type="ECO:0000256" key="1">
    <source>
        <dbReference type="SAM" id="MobiDB-lite"/>
    </source>
</evidence>
<dbReference type="Proteomes" id="UP000627984">
    <property type="component" value="Unassembled WGS sequence"/>
</dbReference>
<accession>A0AA37BKW9</accession>
<comment type="caution">
    <text evidence="2">The sequence shown here is derived from an EMBL/GenBank/DDBJ whole genome shotgun (WGS) entry which is preliminary data.</text>
</comment>
<proteinExistence type="predicted"/>
<reference evidence="2" key="2">
    <citation type="submission" date="2022-09" db="EMBL/GenBank/DDBJ databases">
        <authorList>
            <person name="Sun Q."/>
            <person name="Ohkuma M."/>
        </authorList>
    </citation>
    <scope>NUCLEOTIDE SEQUENCE</scope>
    <source>
        <strain evidence="2">JCM 3093</strain>
    </source>
</reference>
<evidence type="ECO:0000313" key="3">
    <source>
        <dbReference type="Proteomes" id="UP000627984"/>
    </source>
</evidence>
<name>A0AA37BKW9_9ACTN</name>
<dbReference type="RefSeq" id="WP_191897078.1">
    <property type="nucleotide sequence ID" value="NZ_BMQD01000018.1"/>
</dbReference>
<reference evidence="2" key="1">
    <citation type="journal article" date="2014" name="Int. J. Syst. Evol. Microbiol.">
        <title>Complete genome sequence of Corynebacterium casei LMG S-19264T (=DSM 44701T), isolated from a smear-ripened cheese.</title>
        <authorList>
            <consortium name="US DOE Joint Genome Institute (JGI-PGF)"/>
            <person name="Walter F."/>
            <person name="Albersmeier A."/>
            <person name="Kalinowski J."/>
            <person name="Ruckert C."/>
        </authorList>
    </citation>
    <scope>NUCLEOTIDE SEQUENCE</scope>
    <source>
        <strain evidence="2">JCM 3093</strain>
    </source>
</reference>
<evidence type="ECO:0008006" key="4">
    <source>
        <dbReference type="Google" id="ProtNLM"/>
    </source>
</evidence>
<protein>
    <recommendedName>
        <fullName evidence="4">Secreted protein</fullName>
    </recommendedName>
</protein>